<evidence type="ECO:0000256" key="3">
    <source>
        <dbReference type="ARBA" id="ARBA00023125"/>
    </source>
</evidence>
<keyword evidence="3 5" id="KW-0238">DNA-binding</keyword>
<reference evidence="8" key="1">
    <citation type="journal article" date="2019" name="Int. J. Syst. Evol. Microbiol.">
        <title>The Global Catalogue of Microorganisms (GCM) 10K type strain sequencing project: providing services to taxonomists for standard genome sequencing and annotation.</title>
        <authorList>
            <consortium name="The Broad Institute Genomics Platform"/>
            <consortium name="The Broad Institute Genome Sequencing Center for Infectious Disease"/>
            <person name="Wu L."/>
            <person name="Ma J."/>
        </authorList>
    </citation>
    <scope>NUCLEOTIDE SEQUENCE [LARGE SCALE GENOMIC DNA]</scope>
    <source>
        <strain evidence="8">JCM 17841</strain>
    </source>
</reference>
<evidence type="ECO:0000256" key="1">
    <source>
        <dbReference type="ARBA" id="ARBA00008857"/>
    </source>
</evidence>
<dbReference type="PANTHER" id="PTHR30349">
    <property type="entry name" value="PHAGE INTEGRASE-RELATED"/>
    <property type="match status" value="1"/>
</dbReference>
<name>A0ABP8Q6E4_9BACT</name>
<comment type="caution">
    <text evidence="7">The sequence shown here is derived from an EMBL/GenBank/DDBJ whole genome shotgun (WGS) entry which is preliminary data.</text>
</comment>
<evidence type="ECO:0000256" key="2">
    <source>
        <dbReference type="ARBA" id="ARBA00022908"/>
    </source>
</evidence>
<keyword evidence="8" id="KW-1185">Reference proteome</keyword>
<dbReference type="Pfam" id="PF13102">
    <property type="entry name" value="Phage_int_SAM_5"/>
    <property type="match status" value="1"/>
</dbReference>
<evidence type="ECO:0000313" key="8">
    <source>
        <dbReference type="Proteomes" id="UP001501243"/>
    </source>
</evidence>
<dbReference type="InterPro" id="IPR011010">
    <property type="entry name" value="DNA_brk_join_enz"/>
</dbReference>
<dbReference type="RefSeq" id="WP_208130808.1">
    <property type="nucleotide sequence ID" value="NZ_BAABGQ010000005.1"/>
</dbReference>
<evidence type="ECO:0000256" key="5">
    <source>
        <dbReference type="PROSITE-ProRule" id="PRU01248"/>
    </source>
</evidence>
<dbReference type="InterPro" id="IPR044068">
    <property type="entry name" value="CB"/>
</dbReference>
<dbReference type="Gene3D" id="1.10.443.10">
    <property type="entry name" value="Intergrase catalytic core"/>
    <property type="match status" value="1"/>
</dbReference>
<dbReference type="EMBL" id="BAABGQ010000005">
    <property type="protein sequence ID" value="GAA4498299.1"/>
    <property type="molecule type" value="Genomic_DNA"/>
</dbReference>
<comment type="similarity">
    <text evidence="1">Belongs to the 'phage' integrase family.</text>
</comment>
<organism evidence="7 8">
    <name type="scientific">Hymenobacter ginsengisoli</name>
    <dbReference type="NCBI Taxonomy" id="1051626"/>
    <lineage>
        <taxon>Bacteria</taxon>
        <taxon>Pseudomonadati</taxon>
        <taxon>Bacteroidota</taxon>
        <taxon>Cytophagia</taxon>
        <taxon>Cytophagales</taxon>
        <taxon>Hymenobacteraceae</taxon>
        <taxon>Hymenobacter</taxon>
    </lineage>
</organism>
<keyword evidence="4" id="KW-0233">DNA recombination</keyword>
<accession>A0ABP8Q6E4</accession>
<proteinExistence type="inferred from homology"/>
<dbReference type="Gene3D" id="1.10.150.130">
    <property type="match status" value="1"/>
</dbReference>
<dbReference type="PANTHER" id="PTHR30349:SF41">
    <property type="entry name" value="INTEGRASE_RECOMBINASE PROTEIN MJ0367-RELATED"/>
    <property type="match status" value="1"/>
</dbReference>
<dbReference type="PROSITE" id="PS51900">
    <property type="entry name" value="CB"/>
    <property type="match status" value="1"/>
</dbReference>
<feature type="domain" description="Core-binding (CB)" evidence="6">
    <location>
        <begin position="149"/>
        <end position="233"/>
    </location>
</feature>
<dbReference type="InterPro" id="IPR025269">
    <property type="entry name" value="SAM-like_dom"/>
</dbReference>
<dbReference type="SUPFAM" id="SSF56349">
    <property type="entry name" value="DNA breaking-rejoining enzymes"/>
    <property type="match status" value="1"/>
</dbReference>
<dbReference type="InterPro" id="IPR013762">
    <property type="entry name" value="Integrase-like_cat_sf"/>
</dbReference>
<dbReference type="InterPro" id="IPR010998">
    <property type="entry name" value="Integrase_recombinase_N"/>
</dbReference>
<dbReference type="Proteomes" id="UP001501243">
    <property type="component" value="Unassembled WGS sequence"/>
</dbReference>
<dbReference type="InterPro" id="IPR050090">
    <property type="entry name" value="Tyrosine_recombinase_XerCD"/>
</dbReference>
<evidence type="ECO:0000256" key="4">
    <source>
        <dbReference type="ARBA" id="ARBA00023172"/>
    </source>
</evidence>
<evidence type="ECO:0000259" key="6">
    <source>
        <dbReference type="PROSITE" id="PS51900"/>
    </source>
</evidence>
<gene>
    <name evidence="7" type="ORF">GCM10023172_14980</name>
</gene>
<sequence>MFYKIRGISPKSGKGTVYCVYRQNGKECLRTTGVAVAPADFDPATGKVKSRVPQHPELNAKIQAVALTIEGIVRDLKADGLEASSAAVAAALADIDTIAEADAFVLPILEKADAQSLEALRKELAWLESETLRVKTAIGRFERLLGIAAPVKLFTDKIADYLKADPNFYRPATVRGYEDLRVIIGEFRPQLRLEEIDLDTFREFQKYLLAKGMRNNSVRTHLDRLKTVYRYLADEAGLSAEFLKKFRQVPELANDDVIYLTREEVAAIAALKLTKTQRQVQQQFLFACATGLRHQSLNITTANITGETLTVVTGKKNLTVKPPITPAARAILNGPDFPFRKYHVNHFNKVLRAICKKAPGFDVPVTVTHYVGNVPTVETKPKWEHMSSHVGRKTAINHWLASGVRESVVSLWAAHRDTKTTAKHYANKDAISAQEALKLL</sequence>
<protein>
    <recommendedName>
        <fullName evidence="6">Core-binding (CB) domain-containing protein</fullName>
    </recommendedName>
</protein>
<keyword evidence="2" id="KW-0229">DNA integration</keyword>
<evidence type="ECO:0000313" key="7">
    <source>
        <dbReference type="EMBL" id="GAA4498299.1"/>
    </source>
</evidence>